<dbReference type="VEuPathDB" id="TriTrypDB:LpyrH10_39_0230"/>
<dbReference type="InterPro" id="IPR002048">
    <property type="entry name" value="EF_hand_dom"/>
</dbReference>
<dbReference type="GeneID" id="26910325"/>
<dbReference type="OMA" id="VRTEVWK"/>
<keyword evidence="5" id="KW-0106">Calcium</keyword>
<dbReference type="Pfam" id="PF13833">
    <property type="entry name" value="EF-hand_8"/>
    <property type="match status" value="1"/>
</dbReference>
<accession>A0A0N0DQM5</accession>
<dbReference type="PANTHER" id="PTHR12294">
    <property type="entry name" value="EF HAND DOMAIN FAMILY A1,A2-RELATED"/>
    <property type="match status" value="1"/>
</dbReference>
<dbReference type="PROSITE" id="PS00018">
    <property type="entry name" value="EF_HAND_1"/>
    <property type="match status" value="2"/>
</dbReference>
<keyword evidence="4" id="KW-0999">Mitochondrion inner membrane</keyword>
<keyword evidence="8" id="KW-0472">Membrane</keyword>
<evidence type="ECO:0000313" key="10">
    <source>
        <dbReference type="EMBL" id="KPA73222.1"/>
    </source>
</evidence>
<dbReference type="EMBL" id="LGTL01000039">
    <property type="protein sequence ID" value="KPA73222.1"/>
    <property type="molecule type" value="Genomic_DNA"/>
</dbReference>
<dbReference type="InterPro" id="IPR039800">
    <property type="entry name" value="MICU1/2/3"/>
</dbReference>
<keyword evidence="3" id="KW-0677">Repeat</keyword>
<dbReference type="Proteomes" id="UP000037923">
    <property type="component" value="Unassembled WGS sequence"/>
</dbReference>
<dbReference type="AlphaFoldDB" id="A0A0N0DQM5"/>
<dbReference type="RefSeq" id="XP_015651661.1">
    <property type="nucleotide sequence ID" value="XM_015809771.1"/>
</dbReference>
<comment type="subcellular location">
    <subcellularLocation>
        <location evidence="1">Mitochondrion inner membrane</location>
    </subcellularLocation>
    <subcellularLocation>
        <location evidence="2">Mitochondrion intermembrane space</location>
    </subcellularLocation>
</comment>
<evidence type="ECO:0000256" key="4">
    <source>
        <dbReference type="ARBA" id="ARBA00022792"/>
    </source>
</evidence>
<dbReference type="OrthoDB" id="186625at2759"/>
<sequence length="397" mass="44543">MVTATTAGSSTSSLTLLQKTPTWRCLPCEARRRGWVTFYGWCVGVLLCVVAGAGVAFCRPYDTPPYLIPYYLRDVRSRFQHYASVRKRKGGPVYMTVEDFVLALLASPEKELPASTIVADLQRLFGSMDANGDGYISFPEFRFLMSLLTSDPREVATLFRIADVDGCGALALEDFANVLRGATKDEAVVRSLLKPSTRRNGVVRTLFGDAAHPRNCSFDELAAVIHSIRTEVWKAEFRQYDIEQNNSITAEEFAELIAKQVLGSHLPYYLVSNIRKMRGTGDVVTLDMWLGLNEVMLHADELSTNVEMLSSSGMAITKSDFRRLMRIADMPALPKETVDLVFAVFDKNNDGTMEIDEFLFIMRKKVSYHYSVPPRDRKTLPRRLIECAGAALVDFQK</sequence>
<evidence type="ECO:0000256" key="2">
    <source>
        <dbReference type="ARBA" id="ARBA00004569"/>
    </source>
</evidence>
<dbReference type="RefSeq" id="XP_015651662.1">
    <property type="nucleotide sequence ID" value="XM_015809772.1"/>
</dbReference>
<dbReference type="SMART" id="SM00054">
    <property type="entry name" value="EFh"/>
    <property type="match status" value="4"/>
</dbReference>
<keyword evidence="11" id="KW-1185">Reference proteome</keyword>
<gene>
    <name evidence="10" type="ORF">ABB37_10045</name>
</gene>
<dbReference type="PROSITE" id="PS50222">
    <property type="entry name" value="EF_HAND_2"/>
    <property type="match status" value="3"/>
</dbReference>
<feature type="domain" description="EF-hand" evidence="9">
    <location>
        <begin position="116"/>
        <end position="151"/>
    </location>
</feature>
<dbReference type="EMBL" id="LGTL01000039">
    <property type="protein sequence ID" value="KPA73223.1"/>
    <property type="molecule type" value="Genomic_DNA"/>
</dbReference>
<evidence type="ECO:0000256" key="1">
    <source>
        <dbReference type="ARBA" id="ARBA00004273"/>
    </source>
</evidence>
<feature type="domain" description="EF-hand" evidence="9">
    <location>
        <begin position="228"/>
        <end position="263"/>
    </location>
</feature>
<dbReference type="GO" id="GO:0005758">
    <property type="term" value="C:mitochondrial intermembrane space"/>
    <property type="evidence" value="ECO:0007669"/>
    <property type="project" value="UniProtKB-SubCell"/>
</dbReference>
<dbReference type="GO" id="GO:1990246">
    <property type="term" value="C:uniplex complex"/>
    <property type="evidence" value="ECO:0007669"/>
    <property type="project" value="TreeGrafter"/>
</dbReference>
<evidence type="ECO:0000256" key="8">
    <source>
        <dbReference type="ARBA" id="ARBA00023136"/>
    </source>
</evidence>
<keyword evidence="7" id="KW-0496">Mitochondrion</keyword>
<dbReference type="GO" id="GO:0005509">
    <property type="term" value="F:calcium ion binding"/>
    <property type="evidence" value="ECO:0007669"/>
    <property type="project" value="InterPro"/>
</dbReference>
<dbReference type="InterPro" id="IPR011992">
    <property type="entry name" value="EF-hand-dom_pair"/>
</dbReference>
<dbReference type="InterPro" id="IPR018247">
    <property type="entry name" value="EF_Hand_1_Ca_BS"/>
</dbReference>
<dbReference type="Gene3D" id="1.10.238.10">
    <property type="entry name" value="EF-hand"/>
    <property type="match status" value="2"/>
</dbReference>
<dbReference type="GO" id="GO:0036444">
    <property type="term" value="P:calcium import into the mitochondrion"/>
    <property type="evidence" value="ECO:0007669"/>
    <property type="project" value="TreeGrafter"/>
</dbReference>
<dbReference type="GO" id="GO:0051560">
    <property type="term" value="P:mitochondrial calcium ion homeostasis"/>
    <property type="evidence" value="ECO:0007669"/>
    <property type="project" value="TreeGrafter"/>
</dbReference>
<comment type="caution">
    <text evidence="10">The sequence shown here is derived from an EMBL/GenBank/DDBJ whole genome shotgun (WGS) entry which is preliminary data.</text>
</comment>
<evidence type="ECO:0000256" key="3">
    <source>
        <dbReference type="ARBA" id="ARBA00022737"/>
    </source>
</evidence>
<name>A0A0N0DQM5_LEPPY</name>
<organism evidence="10 11">
    <name type="scientific">Leptomonas pyrrhocoris</name>
    <name type="common">Firebug parasite</name>
    <dbReference type="NCBI Taxonomy" id="157538"/>
    <lineage>
        <taxon>Eukaryota</taxon>
        <taxon>Discoba</taxon>
        <taxon>Euglenozoa</taxon>
        <taxon>Kinetoplastea</taxon>
        <taxon>Metakinetoplastina</taxon>
        <taxon>Trypanosomatida</taxon>
        <taxon>Trypanosomatidae</taxon>
        <taxon>Leishmaniinae</taxon>
        <taxon>Leptomonas</taxon>
    </lineage>
</organism>
<dbReference type="CDD" id="cd00051">
    <property type="entry name" value="EFh"/>
    <property type="match status" value="1"/>
</dbReference>
<evidence type="ECO:0000313" key="11">
    <source>
        <dbReference type="Proteomes" id="UP000037923"/>
    </source>
</evidence>
<dbReference type="Pfam" id="PF13499">
    <property type="entry name" value="EF-hand_7"/>
    <property type="match status" value="1"/>
</dbReference>
<proteinExistence type="predicted"/>
<evidence type="ECO:0000256" key="6">
    <source>
        <dbReference type="ARBA" id="ARBA00022946"/>
    </source>
</evidence>
<protein>
    <submittedName>
        <fullName evidence="10">Putative mitochondrial mitochondrial calcium uptake 1</fullName>
    </submittedName>
</protein>
<dbReference type="PANTHER" id="PTHR12294:SF14">
    <property type="entry name" value="EF-HAND DOMAIN-CONTAINING PROTEIN"/>
    <property type="match status" value="1"/>
</dbReference>
<reference evidence="10 11" key="1">
    <citation type="submission" date="2015-07" db="EMBL/GenBank/DDBJ databases">
        <title>High-quality genome of monoxenous trypanosomatid Leptomonas pyrrhocoris.</title>
        <authorList>
            <person name="Flegontov P."/>
            <person name="Butenko A."/>
            <person name="Firsov S."/>
            <person name="Vlcek C."/>
            <person name="Logacheva M.D."/>
            <person name="Field M."/>
            <person name="Filatov D."/>
            <person name="Flegontova O."/>
            <person name="Gerasimov E."/>
            <person name="Jackson A.P."/>
            <person name="Kelly S."/>
            <person name="Opperdoes F."/>
            <person name="O'Reilly A."/>
            <person name="Votypka J."/>
            <person name="Yurchenko V."/>
            <person name="Lukes J."/>
        </authorList>
    </citation>
    <scope>NUCLEOTIDE SEQUENCE [LARGE SCALE GENOMIC DNA]</scope>
    <source>
        <strain evidence="10">H10</strain>
    </source>
</reference>
<feature type="domain" description="EF-hand" evidence="9">
    <location>
        <begin position="333"/>
        <end position="368"/>
    </location>
</feature>
<evidence type="ECO:0000259" key="9">
    <source>
        <dbReference type="PROSITE" id="PS50222"/>
    </source>
</evidence>
<evidence type="ECO:0000256" key="5">
    <source>
        <dbReference type="ARBA" id="ARBA00022837"/>
    </source>
</evidence>
<dbReference type="SUPFAM" id="SSF47473">
    <property type="entry name" value="EF-hand"/>
    <property type="match status" value="1"/>
</dbReference>
<evidence type="ECO:0000256" key="7">
    <source>
        <dbReference type="ARBA" id="ARBA00023128"/>
    </source>
</evidence>
<keyword evidence="6" id="KW-0809">Transit peptide</keyword>